<dbReference type="EMBL" id="JARGDH010000001">
    <property type="protein sequence ID" value="KAL0280833.1"/>
    <property type="molecule type" value="Genomic_DNA"/>
</dbReference>
<dbReference type="InterPro" id="IPR011989">
    <property type="entry name" value="ARM-like"/>
</dbReference>
<accession>A0AAW2IGR8</accession>
<sequence length="359" mass="39971">MSQRGQDSGDGNDGGSSRPQESITYPSGNLALPEPPQPRPPRSLQDLLRYSTEVTTNSVGSSQGSSAPLDDESRKFLEAALKSLTVDIIGELMKCIEILQMAKDVSEDSEDSAECEAALDHIFDFVDNIDVANDFHKIGGFSVLNPCLNSLRSSIRWRGAELVAYLCQNNPYCQNKILESRILSTLLNMIDTDINDTVKVKAMYAVSCIVRDNEEALKEFGSSDGYSVLLRALQSDIVKLNIKAAFLLTALCSQKPDIKDELVKMGYVEQLVGQIAIQMQLDVHSEVAEHLLSALLCLIQDHEPSQTICKDPELQFREVMKYVIENSDGKDQYREEYEYAQSLLNTVFKDEKCAPVEDR</sequence>
<dbReference type="PANTHER" id="PTHR19316">
    <property type="entry name" value="PROTEIN FOLDING REGULATOR"/>
    <property type="match status" value="1"/>
</dbReference>
<feature type="region of interest" description="Disordered" evidence="2">
    <location>
        <begin position="1"/>
        <end position="46"/>
    </location>
</feature>
<organism evidence="4">
    <name type="scientific">Menopon gallinae</name>
    <name type="common">poultry shaft louse</name>
    <dbReference type="NCBI Taxonomy" id="328185"/>
    <lineage>
        <taxon>Eukaryota</taxon>
        <taxon>Metazoa</taxon>
        <taxon>Ecdysozoa</taxon>
        <taxon>Arthropoda</taxon>
        <taxon>Hexapoda</taxon>
        <taxon>Insecta</taxon>
        <taxon>Pterygota</taxon>
        <taxon>Neoptera</taxon>
        <taxon>Paraneoptera</taxon>
        <taxon>Psocodea</taxon>
        <taxon>Troctomorpha</taxon>
        <taxon>Phthiraptera</taxon>
        <taxon>Amblycera</taxon>
        <taxon>Menoponidae</taxon>
        <taxon>Menopon</taxon>
    </lineage>
</organism>
<dbReference type="PANTHER" id="PTHR19316:SF18">
    <property type="entry name" value="HSP70-BINDING PROTEIN 1"/>
    <property type="match status" value="1"/>
</dbReference>
<dbReference type="SUPFAM" id="SSF48371">
    <property type="entry name" value="ARM repeat"/>
    <property type="match status" value="1"/>
</dbReference>
<reference evidence="4" key="1">
    <citation type="journal article" date="2024" name="Gigascience">
        <title>Chromosome-level genome of the poultry shaft louse Menopon gallinae provides insight into the host-switching and adaptive evolution of parasitic lice.</title>
        <authorList>
            <person name="Xu Y."/>
            <person name="Ma L."/>
            <person name="Liu S."/>
            <person name="Liang Y."/>
            <person name="Liu Q."/>
            <person name="He Z."/>
            <person name="Tian L."/>
            <person name="Duan Y."/>
            <person name="Cai W."/>
            <person name="Li H."/>
            <person name="Song F."/>
        </authorList>
    </citation>
    <scope>NUCLEOTIDE SEQUENCE</scope>
    <source>
        <strain evidence="4">Cailab_2023a</strain>
    </source>
</reference>
<evidence type="ECO:0000259" key="3">
    <source>
        <dbReference type="Pfam" id="PF08609"/>
    </source>
</evidence>
<keyword evidence="1" id="KW-0677">Repeat</keyword>
<name>A0AAW2IGR8_9NEOP</name>
<evidence type="ECO:0000256" key="1">
    <source>
        <dbReference type="ARBA" id="ARBA00022737"/>
    </source>
</evidence>
<dbReference type="Pfam" id="PF08609">
    <property type="entry name" value="Fes1"/>
    <property type="match status" value="1"/>
</dbReference>
<evidence type="ECO:0000313" key="4">
    <source>
        <dbReference type="EMBL" id="KAL0280833.1"/>
    </source>
</evidence>
<dbReference type="AlphaFoldDB" id="A0AAW2IGR8"/>
<protein>
    <recommendedName>
        <fullName evidence="3">Nucleotide exchange factor Fes1 domain-containing protein</fullName>
    </recommendedName>
</protein>
<dbReference type="InterPro" id="IPR050693">
    <property type="entry name" value="Hsp70_NEF-Inhibitors"/>
</dbReference>
<evidence type="ECO:0000256" key="2">
    <source>
        <dbReference type="SAM" id="MobiDB-lite"/>
    </source>
</evidence>
<dbReference type="Gene3D" id="1.25.10.10">
    <property type="entry name" value="Leucine-rich Repeat Variant"/>
    <property type="match status" value="1"/>
</dbReference>
<gene>
    <name evidence="4" type="ORF">PYX00_002009</name>
</gene>
<dbReference type="InterPro" id="IPR016024">
    <property type="entry name" value="ARM-type_fold"/>
</dbReference>
<dbReference type="InterPro" id="IPR013918">
    <property type="entry name" value="Nucleotide_exch_fac_Fes1"/>
</dbReference>
<dbReference type="GO" id="GO:0005783">
    <property type="term" value="C:endoplasmic reticulum"/>
    <property type="evidence" value="ECO:0007669"/>
    <property type="project" value="TreeGrafter"/>
</dbReference>
<dbReference type="GO" id="GO:0000774">
    <property type="term" value="F:adenyl-nucleotide exchange factor activity"/>
    <property type="evidence" value="ECO:0007669"/>
    <property type="project" value="TreeGrafter"/>
</dbReference>
<proteinExistence type="predicted"/>
<comment type="caution">
    <text evidence="4">The sequence shown here is derived from an EMBL/GenBank/DDBJ whole genome shotgun (WGS) entry which is preliminary data.</text>
</comment>
<feature type="domain" description="Nucleotide exchange factor Fes1" evidence="3">
    <location>
        <begin position="44"/>
        <end position="134"/>
    </location>
</feature>